<evidence type="ECO:0000256" key="16">
    <source>
        <dbReference type="PROSITE-ProRule" id="PRU00209"/>
    </source>
</evidence>
<dbReference type="GO" id="GO:0004826">
    <property type="term" value="F:phenylalanine-tRNA ligase activity"/>
    <property type="evidence" value="ECO:0007669"/>
    <property type="project" value="UniProtKB-UniRule"/>
</dbReference>
<evidence type="ECO:0000313" key="21">
    <source>
        <dbReference type="Proteomes" id="UP000434582"/>
    </source>
</evidence>
<dbReference type="Gene3D" id="3.30.930.10">
    <property type="entry name" value="Bira Bifunctional Protein, Domain 2"/>
    <property type="match status" value="1"/>
</dbReference>
<dbReference type="GO" id="GO:0000287">
    <property type="term" value="F:magnesium ion binding"/>
    <property type="evidence" value="ECO:0007669"/>
    <property type="project" value="UniProtKB-UniRule"/>
</dbReference>
<dbReference type="EC" id="6.1.1.20" evidence="15"/>
<dbReference type="SMART" id="SM00874">
    <property type="entry name" value="B5"/>
    <property type="match status" value="1"/>
</dbReference>
<dbReference type="InterPro" id="IPR005147">
    <property type="entry name" value="tRNA_synthase_B5-dom"/>
</dbReference>
<evidence type="ECO:0000256" key="14">
    <source>
        <dbReference type="ARBA" id="ARBA00049255"/>
    </source>
</evidence>
<feature type="binding site" evidence="15">
    <location>
        <position position="468"/>
    </location>
    <ligand>
        <name>Mg(2+)</name>
        <dbReference type="ChEBI" id="CHEBI:18420"/>
        <note>shared with alpha subunit</note>
    </ligand>
</feature>
<gene>
    <name evidence="15" type="primary">pheT</name>
    <name evidence="20" type="ORF">GHC57_01960</name>
</gene>
<dbReference type="FunFam" id="2.40.50.140:FF:000045">
    <property type="entry name" value="Phenylalanine--tRNA ligase beta subunit"/>
    <property type="match status" value="1"/>
</dbReference>
<dbReference type="InterPro" id="IPR033714">
    <property type="entry name" value="tRNA_bind_bactPheRS"/>
</dbReference>
<accession>A0A7X2D3J9</accession>
<evidence type="ECO:0000256" key="12">
    <source>
        <dbReference type="ARBA" id="ARBA00022917"/>
    </source>
</evidence>
<dbReference type="InterPro" id="IPR009061">
    <property type="entry name" value="DNA-bd_dom_put_sf"/>
</dbReference>
<evidence type="ECO:0000256" key="10">
    <source>
        <dbReference type="ARBA" id="ARBA00022842"/>
    </source>
</evidence>
<keyword evidence="8 15" id="KW-0547">Nucleotide-binding</keyword>
<dbReference type="AlphaFoldDB" id="A0A7X2D3J9"/>
<feature type="domain" description="TRNA-binding" evidence="17">
    <location>
        <begin position="39"/>
        <end position="151"/>
    </location>
</feature>
<comment type="subunit">
    <text evidence="3 15">Tetramer of two alpha and two beta subunits.</text>
</comment>
<dbReference type="InterPro" id="IPR004532">
    <property type="entry name" value="Phe-tRNA-ligase_IIc_bsu_bact"/>
</dbReference>
<keyword evidence="7 15" id="KW-0479">Metal-binding</keyword>
<dbReference type="SUPFAM" id="SSF54991">
    <property type="entry name" value="Anticodon-binding domain of PheRS"/>
    <property type="match status" value="1"/>
</dbReference>
<dbReference type="Pfam" id="PF01588">
    <property type="entry name" value="tRNA_bind"/>
    <property type="match status" value="1"/>
</dbReference>
<dbReference type="RefSeq" id="WP_153340580.1">
    <property type="nucleotide sequence ID" value="NZ_WIVE01000002.1"/>
</dbReference>
<keyword evidence="4 15" id="KW-0963">Cytoplasm</keyword>
<comment type="catalytic activity">
    <reaction evidence="14 15">
        <text>tRNA(Phe) + L-phenylalanine + ATP = L-phenylalanyl-tRNA(Phe) + AMP + diphosphate + H(+)</text>
        <dbReference type="Rhea" id="RHEA:19413"/>
        <dbReference type="Rhea" id="RHEA-COMP:9668"/>
        <dbReference type="Rhea" id="RHEA-COMP:9699"/>
        <dbReference type="ChEBI" id="CHEBI:15378"/>
        <dbReference type="ChEBI" id="CHEBI:30616"/>
        <dbReference type="ChEBI" id="CHEBI:33019"/>
        <dbReference type="ChEBI" id="CHEBI:58095"/>
        <dbReference type="ChEBI" id="CHEBI:78442"/>
        <dbReference type="ChEBI" id="CHEBI:78531"/>
        <dbReference type="ChEBI" id="CHEBI:456215"/>
        <dbReference type="EC" id="6.1.1.20"/>
    </reaction>
</comment>
<dbReference type="Gene3D" id="2.40.50.140">
    <property type="entry name" value="Nucleic acid-binding proteins"/>
    <property type="match status" value="1"/>
</dbReference>
<keyword evidence="9 15" id="KW-0067">ATP-binding</keyword>
<evidence type="ECO:0000259" key="17">
    <source>
        <dbReference type="PROSITE" id="PS50886"/>
    </source>
</evidence>
<evidence type="ECO:0000256" key="5">
    <source>
        <dbReference type="ARBA" id="ARBA00022555"/>
    </source>
</evidence>
<dbReference type="SUPFAM" id="SSF56037">
    <property type="entry name" value="PheT/TilS domain"/>
    <property type="match status" value="1"/>
</dbReference>
<dbReference type="InterPro" id="IPR005146">
    <property type="entry name" value="B3/B4_tRNA-bd"/>
</dbReference>
<keyword evidence="13 15" id="KW-0030">Aminoacyl-tRNA synthetase</keyword>
<dbReference type="Pfam" id="PF03483">
    <property type="entry name" value="B3_4"/>
    <property type="match status" value="1"/>
</dbReference>
<evidence type="ECO:0000256" key="9">
    <source>
        <dbReference type="ARBA" id="ARBA00022840"/>
    </source>
</evidence>
<comment type="similarity">
    <text evidence="2 15">Belongs to the phenylalanyl-tRNA synthetase beta subunit family. Type 1 subfamily.</text>
</comment>
<dbReference type="GO" id="GO:0006432">
    <property type="term" value="P:phenylalanyl-tRNA aminoacylation"/>
    <property type="evidence" value="ECO:0007669"/>
    <property type="project" value="UniProtKB-UniRule"/>
</dbReference>
<name>A0A7X2D3J9_9PROT</name>
<evidence type="ECO:0000256" key="8">
    <source>
        <dbReference type="ARBA" id="ARBA00022741"/>
    </source>
</evidence>
<sequence length="803" mass="85371">MKFTLSWLKDHLETDASLDEITDRLTMLGLEVEGVTDLRATLAPFTVAEVVTAEKHPDADKLRLCTVRTGAEGEADLQIICGAPNARAGIKVVLARPGMTIPESGQVLKVGKIRGVESRGMMCSSRELGLGDDHAGIIELPADAPLGVSVTEVLPLDPMIEIAITPNRPDCLGVRGVARDLAAAGLGTLKPLTVEPVPGTFESPVKVTSGLDADARDACPMFVGRYIRGVKNGDSPQWVKDRLAAIGLRPISALVDVTNLIAYEFARPLHVFDADTLTGDIHPRFARPGETLLALDEKEYALSPEDVAICDDAGPQGIGGVMGGLSTGCTETTVNVFLESALFDPRRIAATGRRLGIDSDARYRFERGVDPESAVLGAEAATRLILDWCGGEASHLVIDGAPPAWRTEIPLDPMQVLRLCGLRLDTAACRRILEGLGCEVLAEDDHGVLTVLRPSWRPDITAEHDLIEEVARVHGYGRIPTVSMPREPIPSQTLTNAQVRRVAARRTLAARGLNECVTWSFLPRAHAEAFGGGAPALDLANPISSDLDVMRPSILPNLATAAQRNTDRGVPNAALFEVGPQFDGGEPGEQRMVAAGLRVGQSGPRHWDARPRPVDAFDAKADALAALAAAGAPVASLQTVAEAPAWYHPGRSGSLKLGPKVLAWFGELHPGVLKALDVKGPVAAFEVMLEAVPEPKAKPTKARPLLNASPFQPVDRDFAFLVDADVPAEAMVRAARGADKALIRDVSVFDVYQGDRLEAGKKSVALCVTLQASDRTLKDDEIDATAKKIVAAVVKASGGELRG</sequence>
<dbReference type="CDD" id="cd00769">
    <property type="entry name" value="PheRS_beta_core"/>
    <property type="match status" value="1"/>
</dbReference>
<dbReference type="InterPro" id="IPR036690">
    <property type="entry name" value="Fdx_antiC-bd_sf"/>
</dbReference>
<dbReference type="GO" id="GO:0000049">
    <property type="term" value="F:tRNA binding"/>
    <property type="evidence" value="ECO:0007669"/>
    <property type="project" value="UniProtKB-UniRule"/>
</dbReference>
<dbReference type="InterPro" id="IPR005121">
    <property type="entry name" value="Fdx_antiC-bd"/>
</dbReference>
<evidence type="ECO:0000256" key="11">
    <source>
        <dbReference type="ARBA" id="ARBA00022884"/>
    </source>
</evidence>
<dbReference type="GO" id="GO:0009328">
    <property type="term" value="C:phenylalanine-tRNA ligase complex"/>
    <property type="evidence" value="ECO:0007669"/>
    <property type="project" value="TreeGrafter"/>
</dbReference>
<evidence type="ECO:0000259" key="19">
    <source>
        <dbReference type="PROSITE" id="PS51483"/>
    </source>
</evidence>
<keyword evidence="12 15" id="KW-0648">Protein biosynthesis</keyword>
<dbReference type="NCBIfam" id="NF045760">
    <property type="entry name" value="YtpR"/>
    <property type="match status" value="1"/>
</dbReference>
<comment type="cofactor">
    <cofactor evidence="15">
        <name>Mg(2+)</name>
        <dbReference type="ChEBI" id="CHEBI:18420"/>
    </cofactor>
    <text evidence="15">Binds 2 magnesium ions per tetramer.</text>
</comment>
<evidence type="ECO:0000256" key="3">
    <source>
        <dbReference type="ARBA" id="ARBA00011209"/>
    </source>
</evidence>
<protein>
    <recommendedName>
        <fullName evidence="15">Phenylalanine--tRNA ligase beta subunit</fullName>
        <ecNumber evidence="15">6.1.1.20</ecNumber>
    </recommendedName>
    <alternativeName>
        <fullName evidence="15">Phenylalanyl-tRNA synthetase beta subunit</fullName>
        <shortName evidence="15">PheRS</shortName>
    </alternativeName>
</protein>
<evidence type="ECO:0000313" key="20">
    <source>
        <dbReference type="EMBL" id="MQX35275.1"/>
    </source>
</evidence>
<evidence type="ECO:0000256" key="13">
    <source>
        <dbReference type="ARBA" id="ARBA00023146"/>
    </source>
</evidence>
<proteinExistence type="inferred from homology"/>
<dbReference type="SMART" id="SM00896">
    <property type="entry name" value="FDX-ACB"/>
    <property type="match status" value="1"/>
</dbReference>
<evidence type="ECO:0000256" key="4">
    <source>
        <dbReference type="ARBA" id="ARBA00022490"/>
    </source>
</evidence>
<dbReference type="FunFam" id="3.30.70.380:FF:000001">
    <property type="entry name" value="Phenylalanine--tRNA ligase beta subunit"/>
    <property type="match status" value="1"/>
</dbReference>
<dbReference type="InterPro" id="IPR041616">
    <property type="entry name" value="PheRS_beta_core"/>
</dbReference>
<dbReference type="PANTHER" id="PTHR10947:SF0">
    <property type="entry name" value="PHENYLALANINE--TRNA LIGASE BETA SUBUNIT"/>
    <property type="match status" value="1"/>
</dbReference>
<keyword evidence="5 16" id="KW-0820">tRNA-binding</keyword>
<dbReference type="OrthoDB" id="9805455at2"/>
<evidence type="ECO:0000259" key="18">
    <source>
        <dbReference type="PROSITE" id="PS51447"/>
    </source>
</evidence>
<dbReference type="Gene3D" id="3.50.40.10">
    <property type="entry name" value="Phenylalanyl-trna Synthetase, Chain B, domain 3"/>
    <property type="match status" value="1"/>
</dbReference>
<dbReference type="InterPro" id="IPR045864">
    <property type="entry name" value="aa-tRNA-synth_II/BPL/LPL"/>
</dbReference>
<dbReference type="SUPFAM" id="SSF46955">
    <property type="entry name" value="Putative DNA-binding domain"/>
    <property type="match status" value="1"/>
</dbReference>
<dbReference type="Pfam" id="PF03147">
    <property type="entry name" value="FDX-ACB"/>
    <property type="match status" value="1"/>
</dbReference>
<dbReference type="SUPFAM" id="SSF55681">
    <property type="entry name" value="Class II aaRS and biotin synthetases"/>
    <property type="match status" value="1"/>
</dbReference>
<dbReference type="InterPro" id="IPR045060">
    <property type="entry name" value="Phe-tRNA-ligase_IIc_bsu"/>
</dbReference>
<feature type="domain" description="FDX-ACB" evidence="18">
    <location>
        <begin position="709"/>
        <end position="802"/>
    </location>
</feature>
<dbReference type="PROSITE" id="PS50886">
    <property type="entry name" value="TRBD"/>
    <property type="match status" value="1"/>
</dbReference>
<comment type="subcellular location">
    <subcellularLocation>
        <location evidence="1 15">Cytoplasm</location>
    </subcellularLocation>
</comment>
<dbReference type="CDD" id="cd02796">
    <property type="entry name" value="tRNA_bind_bactPheRS"/>
    <property type="match status" value="1"/>
</dbReference>
<reference evidence="20 21" key="1">
    <citation type="submission" date="2019-10" db="EMBL/GenBank/DDBJ databases">
        <title>Draft whole-genome sequence of the purple nonsulfur photosynthetic bacterium Roseospira navarrensis DSM 15114.</title>
        <authorList>
            <person name="Kyndt J.A."/>
            <person name="Meyer T.E."/>
        </authorList>
    </citation>
    <scope>NUCLEOTIDE SEQUENCE [LARGE SCALE GENOMIC DNA]</scope>
    <source>
        <strain evidence="20 21">DSM 15114</strain>
    </source>
</reference>
<dbReference type="EMBL" id="WIVE01000002">
    <property type="protein sequence ID" value="MQX35275.1"/>
    <property type="molecule type" value="Genomic_DNA"/>
</dbReference>
<keyword evidence="11 16" id="KW-0694">RNA-binding</keyword>
<organism evidence="20 21">
    <name type="scientific">Roseospira navarrensis</name>
    <dbReference type="NCBI Taxonomy" id="140058"/>
    <lineage>
        <taxon>Bacteria</taxon>
        <taxon>Pseudomonadati</taxon>
        <taxon>Pseudomonadota</taxon>
        <taxon>Alphaproteobacteria</taxon>
        <taxon>Rhodospirillales</taxon>
        <taxon>Rhodospirillaceae</taxon>
        <taxon>Roseospira</taxon>
    </lineage>
</organism>
<dbReference type="HAMAP" id="MF_00283">
    <property type="entry name" value="Phe_tRNA_synth_beta1"/>
    <property type="match status" value="1"/>
</dbReference>
<dbReference type="Gene3D" id="3.30.56.10">
    <property type="match status" value="2"/>
</dbReference>
<dbReference type="PANTHER" id="PTHR10947">
    <property type="entry name" value="PHENYLALANYL-TRNA SYNTHETASE BETA CHAIN AND LEUCINE-RICH REPEAT-CONTAINING PROTEIN 47"/>
    <property type="match status" value="1"/>
</dbReference>
<dbReference type="PROSITE" id="PS51483">
    <property type="entry name" value="B5"/>
    <property type="match status" value="1"/>
</dbReference>
<dbReference type="SUPFAM" id="SSF50249">
    <property type="entry name" value="Nucleic acid-binding proteins"/>
    <property type="match status" value="1"/>
</dbReference>
<dbReference type="NCBIfam" id="TIGR00472">
    <property type="entry name" value="pheT_bact"/>
    <property type="match status" value="1"/>
</dbReference>
<dbReference type="Gene3D" id="3.30.70.380">
    <property type="entry name" value="Ferrodoxin-fold anticodon-binding domain"/>
    <property type="match status" value="1"/>
</dbReference>
<evidence type="ECO:0000256" key="1">
    <source>
        <dbReference type="ARBA" id="ARBA00004496"/>
    </source>
</evidence>
<evidence type="ECO:0000256" key="6">
    <source>
        <dbReference type="ARBA" id="ARBA00022598"/>
    </source>
</evidence>
<dbReference type="Proteomes" id="UP000434582">
    <property type="component" value="Unassembled WGS sequence"/>
</dbReference>
<evidence type="ECO:0000256" key="2">
    <source>
        <dbReference type="ARBA" id="ARBA00008653"/>
    </source>
</evidence>
<feature type="binding site" evidence="15">
    <location>
        <position position="465"/>
    </location>
    <ligand>
        <name>Mg(2+)</name>
        <dbReference type="ChEBI" id="CHEBI:18420"/>
        <note>shared with alpha subunit</note>
    </ligand>
</feature>
<keyword evidence="6 15" id="KW-0436">Ligase</keyword>
<dbReference type="InterPro" id="IPR012340">
    <property type="entry name" value="NA-bd_OB-fold"/>
</dbReference>
<feature type="binding site" evidence="15">
    <location>
        <position position="469"/>
    </location>
    <ligand>
        <name>Mg(2+)</name>
        <dbReference type="ChEBI" id="CHEBI:18420"/>
        <note>shared with alpha subunit</note>
    </ligand>
</feature>
<dbReference type="InterPro" id="IPR020825">
    <property type="entry name" value="Phe-tRNA_synthase-like_B3/B4"/>
</dbReference>
<keyword evidence="10 15" id="KW-0460">Magnesium</keyword>
<dbReference type="SMART" id="SM00873">
    <property type="entry name" value="B3_4"/>
    <property type="match status" value="1"/>
</dbReference>
<dbReference type="InterPro" id="IPR002547">
    <property type="entry name" value="tRNA-bd_dom"/>
</dbReference>
<dbReference type="PROSITE" id="PS51447">
    <property type="entry name" value="FDX_ACB"/>
    <property type="match status" value="1"/>
</dbReference>
<feature type="binding site" evidence="15">
    <location>
        <position position="459"/>
    </location>
    <ligand>
        <name>Mg(2+)</name>
        <dbReference type="ChEBI" id="CHEBI:18420"/>
        <note>shared with alpha subunit</note>
    </ligand>
</feature>
<dbReference type="Pfam" id="PF03484">
    <property type="entry name" value="B5"/>
    <property type="match status" value="1"/>
</dbReference>
<feature type="domain" description="B5" evidence="19">
    <location>
        <begin position="404"/>
        <end position="481"/>
    </location>
</feature>
<evidence type="ECO:0000256" key="15">
    <source>
        <dbReference type="HAMAP-Rule" id="MF_00283"/>
    </source>
</evidence>
<comment type="caution">
    <text evidence="20">The sequence shown here is derived from an EMBL/GenBank/DDBJ whole genome shotgun (WGS) entry which is preliminary data.</text>
</comment>
<dbReference type="GO" id="GO:0005524">
    <property type="term" value="F:ATP binding"/>
    <property type="evidence" value="ECO:0007669"/>
    <property type="project" value="UniProtKB-UniRule"/>
</dbReference>
<dbReference type="Pfam" id="PF17759">
    <property type="entry name" value="tRNA_synthFbeta"/>
    <property type="match status" value="1"/>
</dbReference>
<keyword evidence="21" id="KW-1185">Reference proteome</keyword>
<evidence type="ECO:0000256" key="7">
    <source>
        <dbReference type="ARBA" id="ARBA00022723"/>
    </source>
</evidence>